<organism evidence="2 3">
    <name type="scientific">Sphingomonas oligophenolica</name>
    <dbReference type="NCBI Taxonomy" id="301154"/>
    <lineage>
        <taxon>Bacteria</taxon>
        <taxon>Pseudomonadati</taxon>
        <taxon>Pseudomonadota</taxon>
        <taxon>Alphaproteobacteria</taxon>
        <taxon>Sphingomonadales</taxon>
        <taxon>Sphingomonadaceae</taxon>
        <taxon>Sphingomonas</taxon>
    </lineage>
</organism>
<sequence>MSDAIERAQHAKRGSPFLNTAQAAHFLGISVRSMERMRARGTGPPPRRHARMVQYHIDDLQAWSRSCTD</sequence>
<accession>A0ABU9Y3E0</accession>
<keyword evidence="3" id="KW-1185">Reference proteome</keyword>
<proteinExistence type="predicted"/>
<feature type="domain" description="Helix-turn-helix" evidence="1">
    <location>
        <begin position="17"/>
        <end position="65"/>
    </location>
</feature>
<name>A0ABU9Y3E0_9SPHN</name>
<dbReference type="Proteomes" id="UP001419910">
    <property type="component" value="Unassembled WGS sequence"/>
</dbReference>
<protein>
    <submittedName>
        <fullName evidence="2">Helix-turn-helix domain-containing protein</fullName>
    </submittedName>
</protein>
<dbReference type="Pfam" id="PF12728">
    <property type="entry name" value="HTH_17"/>
    <property type="match status" value="1"/>
</dbReference>
<dbReference type="InterPro" id="IPR009061">
    <property type="entry name" value="DNA-bd_dom_put_sf"/>
</dbReference>
<evidence type="ECO:0000313" key="3">
    <source>
        <dbReference type="Proteomes" id="UP001419910"/>
    </source>
</evidence>
<dbReference type="RefSeq" id="WP_343888993.1">
    <property type="nucleotide sequence ID" value="NZ_BAAAEH010000016.1"/>
</dbReference>
<gene>
    <name evidence="2" type="ORF">ABC974_11870</name>
</gene>
<dbReference type="SUPFAM" id="SSF46955">
    <property type="entry name" value="Putative DNA-binding domain"/>
    <property type="match status" value="1"/>
</dbReference>
<reference evidence="2 3" key="1">
    <citation type="submission" date="2024-05" db="EMBL/GenBank/DDBJ databases">
        <authorList>
            <person name="Liu Q."/>
            <person name="Xin Y.-H."/>
        </authorList>
    </citation>
    <scope>NUCLEOTIDE SEQUENCE [LARGE SCALE GENOMIC DNA]</scope>
    <source>
        <strain evidence="2 3">CGMCC 1.10181</strain>
    </source>
</reference>
<evidence type="ECO:0000313" key="2">
    <source>
        <dbReference type="EMBL" id="MEN2790327.1"/>
    </source>
</evidence>
<dbReference type="InterPro" id="IPR041657">
    <property type="entry name" value="HTH_17"/>
</dbReference>
<dbReference type="EMBL" id="JBDIME010000008">
    <property type="protein sequence ID" value="MEN2790327.1"/>
    <property type="molecule type" value="Genomic_DNA"/>
</dbReference>
<evidence type="ECO:0000259" key="1">
    <source>
        <dbReference type="Pfam" id="PF12728"/>
    </source>
</evidence>
<comment type="caution">
    <text evidence="2">The sequence shown here is derived from an EMBL/GenBank/DDBJ whole genome shotgun (WGS) entry which is preliminary data.</text>
</comment>